<evidence type="ECO:0000313" key="8">
    <source>
        <dbReference type="EMBL" id="CAE1332048.1"/>
    </source>
</evidence>
<keyword evidence="5 6" id="KW-0009">Actin-binding</keyword>
<keyword evidence="2 6" id="KW-0067">ATP-binding</keyword>
<dbReference type="PANTHER" id="PTHR13140">
    <property type="entry name" value="MYOSIN"/>
    <property type="match status" value="1"/>
</dbReference>
<dbReference type="InterPro" id="IPR027417">
    <property type="entry name" value="P-loop_NTPase"/>
</dbReference>
<dbReference type="GO" id="GO:0007015">
    <property type="term" value="P:actin filament organization"/>
    <property type="evidence" value="ECO:0007669"/>
    <property type="project" value="TreeGrafter"/>
</dbReference>
<comment type="similarity">
    <text evidence="6">Belongs to the TRAFAC class myosin-kinesin ATPase superfamily. Myosin family.</text>
</comment>
<evidence type="ECO:0000256" key="5">
    <source>
        <dbReference type="ARBA" id="ARBA00023203"/>
    </source>
</evidence>
<evidence type="ECO:0000256" key="1">
    <source>
        <dbReference type="ARBA" id="ARBA00022741"/>
    </source>
</evidence>
<dbReference type="Proteomes" id="UP000597762">
    <property type="component" value="Unassembled WGS sequence"/>
</dbReference>
<evidence type="ECO:0000256" key="6">
    <source>
        <dbReference type="PROSITE-ProRule" id="PRU00782"/>
    </source>
</evidence>
<dbReference type="InterPro" id="IPR001609">
    <property type="entry name" value="Myosin_head_motor_dom-like"/>
</dbReference>
<evidence type="ECO:0000313" key="9">
    <source>
        <dbReference type="Proteomes" id="UP000597762"/>
    </source>
</evidence>
<keyword evidence="4 6" id="KW-0505">Motor protein</keyword>
<dbReference type="GO" id="GO:0005524">
    <property type="term" value="F:ATP binding"/>
    <property type="evidence" value="ECO:0007669"/>
    <property type="project" value="UniProtKB-UniRule"/>
</dbReference>
<keyword evidence="9" id="KW-1185">Reference proteome</keyword>
<accession>A0A812EXD0</accession>
<keyword evidence="1 6" id="KW-0547">Nucleotide-binding</keyword>
<feature type="region of interest" description="Actin-binding" evidence="6">
    <location>
        <begin position="697"/>
        <end position="719"/>
    </location>
</feature>
<dbReference type="PANTHER" id="PTHR13140:SF289">
    <property type="entry name" value="UNCONVENTIONAL MYOSIN-XIX"/>
    <property type="match status" value="1"/>
</dbReference>
<name>A0A812EXD0_ACAPH</name>
<gene>
    <name evidence="8" type="ORF">SPHA_81141</name>
</gene>
<evidence type="ECO:0000256" key="3">
    <source>
        <dbReference type="ARBA" id="ARBA00023123"/>
    </source>
</evidence>
<dbReference type="SUPFAM" id="SSF52540">
    <property type="entry name" value="P-loop containing nucleoside triphosphate hydrolases"/>
    <property type="match status" value="1"/>
</dbReference>
<protein>
    <recommendedName>
        <fullName evidence="7">Myosin motor domain-containing protein</fullName>
    </recommendedName>
</protein>
<organism evidence="8 9">
    <name type="scientific">Acanthosepion pharaonis</name>
    <name type="common">Pharaoh cuttlefish</name>
    <name type="synonym">Sepia pharaonis</name>
    <dbReference type="NCBI Taxonomy" id="158019"/>
    <lineage>
        <taxon>Eukaryota</taxon>
        <taxon>Metazoa</taxon>
        <taxon>Spiralia</taxon>
        <taxon>Lophotrochozoa</taxon>
        <taxon>Mollusca</taxon>
        <taxon>Cephalopoda</taxon>
        <taxon>Coleoidea</taxon>
        <taxon>Decapodiformes</taxon>
        <taxon>Sepiida</taxon>
        <taxon>Sepiina</taxon>
        <taxon>Sepiidae</taxon>
        <taxon>Acanthosepion</taxon>
    </lineage>
</organism>
<dbReference type="GO" id="GO:0000146">
    <property type="term" value="F:microfilament motor activity"/>
    <property type="evidence" value="ECO:0007669"/>
    <property type="project" value="TreeGrafter"/>
</dbReference>
<evidence type="ECO:0000256" key="2">
    <source>
        <dbReference type="ARBA" id="ARBA00022840"/>
    </source>
</evidence>
<dbReference type="CDD" id="cd00124">
    <property type="entry name" value="MYSc"/>
    <property type="match status" value="1"/>
</dbReference>
<dbReference type="OrthoDB" id="6108017at2759"/>
<dbReference type="Gene3D" id="3.40.850.10">
    <property type="entry name" value="Kinesin motor domain"/>
    <property type="match status" value="2"/>
</dbReference>
<comment type="caution">
    <text evidence="8">The sequence shown here is derived from an EMBL/GenBank/DDBJ whole genome shotgun (WGS) entry which is preliminary data.</text>
</comment>
<dbReference type="AlphaFoldDB" id="A0A812EXD0"/>
<dbReference type="Pfam" id="PF00063">
    <property type="entry name" value="Myosin_head"/>
    <property type="match status" value="2"/>
</dbReference>
<keyword evidence="3 6" id="KW-0518">Myosin</keyword>
<evidence type="ECO:0000259" key="7">
    <source>
        <dbReference type="PROSITE" id="PS51456"/>
    </source>
</evidence>
<feature type="binding site" evidence="6">
    <location>
        <begin position="181"/>
        <end position="188"/>
    </location>
    <ligand>
        <name>ATP</name>
        <dbReference type="ChEBI" id="CHEBI:30616"/>
    </ligand>
</feature>
<dbReference type="Gene3D" id="1.20.58.530">
    <property type="match status" value="2"/>
</dbReference>
<feature type="domain" description="Myosin motor" evidence="7">
    <location>
        <begin position="85"/>
        <end position="885"/>
    </location>
</feature>
<dbReference type="Gene3D" id="1.10.10.820">
    <property type="match status" value="1"/>
</dbReference>
<dbReference type="GO" id="GO:0051015">
    <property type="term" value="F:actin filament binding"/>
    <property type="evidence" value="ECO:0007669"/>
    <property type="project" value="TreeGrafter"/>
</dbReference>
<dbReference type="EMBL" id="CAHIKZ030005625">
    <property type="protein sequence ID" value="CAE1332048.1"/>
    <property type="molecule type" value="Genomic_DNA"/>
</dbReference>
<dbReference type="Gene3D" id="1.20.120.720">
    <property type="entry name" value="Myosin VI head, motor domain, U50 subdomain"/>
    <property type="match status" value="2"/>
</dbReference>
<dbReference type="InterPro" id="IPR036961">
    <property type="entry name" value="Kinesin_motor_dom_sf"/>
</dbReference>
<sequence>MTQVRSYLEITGKRITSKTMPKRKSPTTETTFNEGLEVFVPDPEQVWIPGIVKTVKGSTLLVKTALQEVTVNKKYVLLRANENYINCDYLTKLNLINSAAVLNCLDLRFQQDVIYTVGGNMLVVVNPFKELPTIYEKDVLLSYTAEKSNSLEPHIYSSARAAYNCMIQHVGKGSQIIVVSGESGAGKTVSAMYLLNYLTAVSNLQTCLENSLTGSNIEKKILESNPILEAFGNATTTRNENSSRFGKFIQLHFNRSGSMKGATISTYLLEKTRVTHHNAGECNFHIFYQILQGLKQDNNNGYSLQNLCISEDMKFRILPERPGRTAEMDSKKFQNTLQALEEVGITENQKQSIFRILFGILYLCNVEFTKGHDEECAAIKNNTQTVIGINTVSEQLGIDSKRLEQVLLHRSIHSGSKAHRSMFVKPIRMEEANSRRDCLAMLLYSKLFDWLVKFINSQFQTESGKEIIGLLDIYGFECFEQNSLEQLCINYANERLQQHFVKHFLKNLQEEYIQENIGWIYTDFSDNQSCIDNLDGIPGIFSILNEEVYLNRLIDTKMLGERIVKLTQGILGGDVQNGNLTSPARNDPLLLSNQRPVNSRSFLSKQIFSSHMKHSRQKAGPEFTVKHFAGDVTYQVSALVDKNKDNIPAELESLLLSSHFDFVKQIMDISNIDLERALEELPGKKKKTVLTKFKSSLDQLMSSLNAANVHYVRCLKPNSENTPNKFDRLYMMSQLKANGIIETVKISQQGHPARFTYRNFLQRYYMILSRKKYLSKMEPNNNHLHDTNSSLDVIMENLSQQRLDIPKKSRMSATPRKVLRRRTDNLCLSNGLASLEHLMKCCAAVLNEVCESQNEVDAVTFSSHFGKTKIFLSQVQFDKLESARSLVIIEKAITIQQAWHRYKQRKYYLRRKKAVLCIEKVTPHDTGVKRWLVRQRDQLQQQLLTMANNLELNDNSEVGVCPLSNIEVNSTNYQMELNANQHDNVQNLIQLSRDSSVLRNNNDCSQSASFETDYDKCTHRRTCLMSGFGPDPGEPPQKRLKISCQQYASLKNVSIGDGEVSRRRLPK</sequence>
<reference evidence="8" key="1">
    <citation type="submission" date="2021-01" db="EMBL/GenBank/DDBJ databases">
        <authorList>
            <person name="Li R."/>
            <person name="Bekaert M."/>
        </authorList>
    </citation>
    <scope>NUCLEOTIDE SEQUENCE</scope>
    <source>
        <strain evidence="8">Farmed</strain>
    </source>
</reference>
<dbReference type="SMART" id="SM00242">
    <property type="entry name" value="MYSc"/>
    <property type="match status" value="1"/>
</dbReference>
<dbReference type="GO" id="GO:0016459">
    <property type="term" value="C:myosin complex"/>
    <property type="evidence" value="ECO:0007669"/>
    <property type="project" value="UniProtKB-KW"/>
</dbReference>
<dbReference type="GO" id="GO:0005737">
    <property type="term" value="C:cytoplasm"/>
    <property type="evidence" value="ECO:0007669"/>
    <property type="project" value="TreeGrafter"/>
</dbReference>
<proteinExistence type="inferred from homology"/>
<evidence type="ECO:0000256" key="4">
    <source>
        <dbReference type="ARBA" id="ARBA00023175"/>
    </source>
</evidence>
<dbReference type="Gene3D" id="1.20.5.4820">
    <property type="match status" value="1"/>
</dbReference>
<dbReference type="PRINTS" id="PR00193">
    <property type="entry name" value="MYOSINHEAVY"/>
</dbReference>
<dbReference type="PROSITE" id="PS51456">
    <property type="entry name" value="MYOSIN_MOTOR"/>
    <property type="match status" value="1"/>
</dbReference>
<dbReference type="GO" id="GO:0016020">
    <property type="term" value="C:membrane"/>
    <property type="evidence" value="ECO:0007669"/>
    <property type="project" value="TreeGrafter"/>
</dbReference>